<dbReference type="InterPro" id="IPR036844">
    <property type="entry name" value="Hint_dom_sf"/>
</dbReference>
<dbReference type="EMBL" id="JABEQE010000005">
    <property type="protein sequence ID" value="MBB2172117.1"/>
    <property type="molecule type" value="Genomic_DNA"/>
</dbReference>
<dbReference type="Pfam" id="PF13403">
    <property type="entry name" value="Hint_2"/>
    <property type="match status" value="1"/>
</dbReference>
<proteinExistence type="predicted"/>
<feature type="domain" description="Hedgehog/Intein (Hint)" evidence="1">
    <location>
        <begin position="281"/>
        <end position="422"/>
    </location>
</feature>
<dbReference type="Gene3D" id="2.170.16.10">
    <property type="entry name" value="Hedgehog/Intein (Hint) domain"/>
    <property type="match status" value="1"/>
</dbReference>
<evidence type="ECO:0000259" key="1">
    <source>
        <dbReference type="Pfam" id="PF13403"/>
    </source>
</evidence>
<dbReference type="RefSeq" id="WP_182978676.1">
    <property type="nucleotide sequence ID" value="NZ_BAABGB010000006.1"/>
</dbReference>
<reference evidence="2 3" key="1">
    <citation type="submission" date="2020-04" db="EMBL/GenBank/DDBJ databases">
        <title>Description of novel Gluconacetobacter.</title>
        <authorList>
            <person name="Sombolestani A."/>
        </authorList>
    </citation>
    <scope>NUCLEOTIDE SEQUENCE [LARGE SCALE GENOMIC DNA]</scope>
    <source>
        <strain evidence="2 3">LMG 27724</strain>
    </source>
</reference>
<name>A0A7W4J025_9PROT</name>
<dbReference type="Proteomes" id="UP000577891">
    <property type="component" value="Unassembled WGS sequence"/>
</dbReference>
<evidence type="ECO:0000313" key="3">
    <source>
        <dbReference type="Proteomes" id="UP000577891"/>
    </source>
</evidence>
<sequence>MSSAGTYHTYDAAGHVETTWTITDGTVFNGGVGNSNIVITDASGKTISTINGVPDNILAENIQTGTNATNGSLVSVLGGAWVSTPGSSGTIDFLLGLLSVPTFTIGGTTDINFVANAATVATVNIYGGTASFSGGILAGALTGSNINIGYGGEYNGSTQLVSLLQGTNIKFTTGGGTLVLNGNNVFLNLSNINITGYDPQYDTIELQNTVATISGYTITNSGTDKTITLFGSDGTQIATYTATPATGAYLPAGTYNNLATTDTATNPLKITYNSGNTYIGVCYLAGSMIRMPDGDRAVEEMRIGDEVSVFDWQNNTTITRKVIWAGSRTTTVNPDLPDDESGYPIRILKDALADGTPYKDMLITAEHCLFFDGKFIPARMLVNGRSIFYDKSFTTYDYYHIETEEHAVIMADGVLTETYLDTGNRGTFRQNGPVLRIGGRAKNWAEDAAAPLGVDRSFAEPLFRRIETRATQAGLKNRAEAPPLTADPELHLVTDKGQILRPVREANGYISFMIPTGVASVRLVSRSGRPSDTIGPFVDDRRQSGISVGEIMLFEGNHAQNVTTHLTDTTLSGWNALEQADRRWTDGNALLPLGQRYPNGVALLAIQVRESGLYLTSTGSAGAASARMA</sequence>
<gene>
    <name evidence="2" type="ORF">HLH35_08270</name>
</gene>
<accession>A0A7W4J025</accession>
<keyword evidence="3" id="KW-1185">Reference proteome</keyword>
<dbReference type="InterPro" id="IPR028992">
    <property type="entry name" value="Hedgehog/Intein_dom"/>
</dbReference>
<comment type="caution">
    <text evidence="2">The sequence shown here is derived from an EMBL/GenBank/DDBJ whole genome shotgun (WGS) entry which is preliminary data.</text>
</comment>
<evidence type="ECO:0000313" key="2">
    <source>
        <dbReference type="EMBL" id="MBB2172117.1"/>
    </source>
</evidence>
<protein>
    <submittedName>
        <fullName evidence="2">Hint domain-containing protein</fullName>
    </submittedName>
</protein>
<organism evidence="2 3">
    <name type="scientific">Gluconacetobacter asukensis</name>
    <dbReference type="NCBI Taxonomy" id="1017181"/>
    <lineage>
        <taxon>Bacteria</taxon>
        <taxon>Pseudomonadati</taxon>
        <taxon>Pseudomonadota</taxon>
        <taxon>Alphaproteobacteria</taxon>
        <taxon>Acetobacterales</taxon>
        <taxon>Acetobacteraceae</taxon>
        <taxon>Gluconacetobacter</taxon>
    </lineage>
</organism>
<dbReference type="SUPFAM" id="SSF51294">
    <property type="entry name" value="Hedgehog/intein (Hint) domain"/>
    <property type="match status" value="1"/>
</dbReference>
<dbReference type="AlphaFoldDB" id="A0A7W4J025"/>